<dbReference type="AlphaFoldDB" id="A0AAD4ZE89"/>
<dbReference type="EMBL" id="JAJFAZ020000002">
    <property type="protein sequence ID" value="KAI5342351.1"/>
    <property type="molecule type" value="Genomic_DNA"/>
</dbReference>
<protein>
    <submittedName>
        <fullName evidence="2">Uncharacterized protein</fullName>
    </submittedName>
</protein>
<gene>
    <name evidence="2" type="ORF">L3X38_010226</name>
</gene>
<dbReference type="Proteomes" id="UP001054821">
    <property type="component" value="Chromosome 2"/>
</dbReference>
<feature type="compositionally biased region" description="Polar residues" evidence="1">
    <location>
        <begin position="1"/>
        <end position="17"/>
    </location>
</feature>
<proteinExistence type="predicted"/>
<feature type="region of interest" description="Disordered" evidence="1">
    <location>
        <begin position="1"/>
        <end position="25"/>
    </location>
</feature>
<reference evidence="2 3" key="1">
    <citation type="journal article" date="2022" name="G3 (Bethesda)">
        <title>Whole-genome sequence and methylome profiling of the almond [Prunus dulcis (Mill.) D.A. Webb] cultivar 'Nonpareil'.</title>
        <authorList>
            <person name="D'Amico-Willman K.M."/>
            <person name="Ouma W.Z."/>
            <person name="Meulia T."/>
            <person name="Sideli G.M."/>
            <person name="Gradziel T.M."/>
            <person name="Fresnedo-Ramirez J."/>
        </authorList>
    </citation>
    <scope>NUCLEOTIDE SEQUENCE [LARGE SCALE GENOMIC DNA]</scope>
    <source>
        <strain evidence="2">Clone GOH B32 T37-40</strain>
    </source>
</reference>
<keyword evidence="3" id="KW-1185">Reference proteome</keyword>
<name>A0AAD4ZE89_PRUDU</name>
<evidence type="ECO:0000256" key="1">
    <source>
        <dbReference type="SAM" id="MobiDB-lite"/>
    </source>
</evidence>
<evidence type="ECO:0000313" key="2">
    <source>
        <dbReference type="EMBL" id="KAI5342351.1"/>
    </source>
</evidence>
<organism evidence="2 3">
    <name type="scientific">Prunus dulcis</name>
    <name type="common">Almond</name>
    <name type="synonym">Amygdalus dulcis</name>
    <dbReference type="NCBI Taxonomy" id="3755"/>
    <lineage>
        <taxon>Eukaryota</taxon>
        <taxon>Viridiplantae</taxon>
        <taxon>Streptophyta</taxon>
        <taxon>Embryophyta</taxon>
        <taxon>Tracheophyta</taxon>
        <taxon>Spermatophyta</taxon>
        <taxon>Magnoliopsida</taxon>
        <taxon>eudicotyledons</taxon>
        <taxon>Gunneridae</taxon>
        <taxon>Pentapetalae</taxon>
        <taxon>rosids</taxon>
        <taxon>fabids</taxon>
        <taxon>Rosales</taxon>
        <taxon>Rosaceae</taxon>
        <taxon>Amygdaloideae</taxon>
        <taxon>Amygdaleae</taxon>
        <taxon>Prunus</taxon>
    </lineage>
</organism>
<sequence length="88" mass="10150">MRFQHLSGSNCNPQKKQTPFWGFSETMDSPKPISRSFAKDDYLCKFLSRRIFADESSPSNVPLQDFLQDKWRSMEDHRYGGGQGPSDT</sequence>
<evidence type="ECO:0000313" key="3">
    <source>
        <dbReference type="Proteomes" id="UP001054821"/>
    </source>
</evidence>
<accession>A0AAD4ZE89</accession>
<comment type="caution">
    <text evidence="2">The sequence shown here is derived from an EMBL/GenBank/DDBJ whole genome shotgun (WGS) entry which is preliminary data.</text>
</comment>